<gene>
    <name evidence="8" type="ORF">ENT37_04015</name>
</gene>
<name>A0A7C4KI27_9CHLR</name>
<evidence type="ECO:0000256" key="3">
    <source>
        <dbReference type="ARBA" id="ARBA00022691"/>
    </source>
</evidence>
<dbReference type="EC" id="1.97.1.-" evidence="7"/>
<dbReference type="InterPro" id="IPR013785">
    <property type="entry name" value="Aldolase_TIM"/>
</dbReference>
<dbReference type="SUPFAM" id="SSF102114">
    <property type="entry name" value="Radical SAM enzymes"/>
    <property type="match status" value="1"/>
</dbReference>
<dbReference type="EMBL" id="DSYK01000207">
    <property type="protein sequence ID" value="HGS21017.1"/>
    <property type="molecule type" value="Genomic_DNA"/>
</dbReference>
<dbReference type="InterPro" id="IPR034457">
    <property type="entry name" value="Organic_radical-activating"/>
</dbReference>
<keyword evidence="3" id="KW-0949">S-adenosyl-L-methionine</keyword>
<dbReference type="SFLD" id="SFLDG01063">
    <property type="entry name" value="activating_enzymes__group_1"/>
    <property type="match status" value="1"/>
</dbReference>
<dbReference type="InterPro" id="IPR012837">
    <property type="entry name" value="NrdG"/>
</dbReference>
<keyword evidence="6" id="KW-0411">Iron-sulfur</keyword>
<organism evidence="8">
    <name type="scientific">Anaerolinea thermolimosa</name>
    <dbReference type="NCBI Taxonomy" id="229919"/>
    <lineage>
        <taxon>Bacteria</taxon>
        <taxon>Bacillati</taxon>
        <taxon>Chloroflexota</taxon>
        <taxon>Anaerolineae</taxon>
        <taxon>Anaerolineales</taxon>
        <taxon>Anaerolineaceae</taxon>
        <taxon>Anaerolinea</taxon>
    </lineage>
</organism>
<comment type="caution">
    <text evidence="8">The sequence shown here is derived from an EMBL/GenBank/DDBJ whole genome shotgun (WGS) entry which is preliminary data.</text>
</comment>
<dbReference type="GO" id="GO:0046872">
    <property type="term" value="F:metal ion binding"/>
    <property type="evidence" value="ECO:0007669"/>
    <property type="project" value="UniProtKB-KW"/>
</dbReference>
<dbReference type="SFLD" id="SFLDS00029">
    <property type="entry name" value="Radical_SAM"/>
    <property type="match status" value="1"/>
</dbReference>
<keyword evidence="7" id="KW-0560">Oxidoreductase</keyword>
<evidence type="ECO:0000256" key="7">
    <source>
        <dbReference type="PIRNR" id="PIRNR000368"/>
    </source>
</evidence>
<dbReference type="AlphaFoldDB" id="A0A7C4KI27"/>
<evidence type="ECO:0000256" key="6">
    <source>
        <dbReference type="ARBA" id="ARBA00023014"/>
    </source>
</evidence>
<comment type="cofactor">
    <cofactor evidence="1">
        <name>[4Fe-4S] cluster</name>
        <dbReference type="ChEBI" id="CHEBI:49883"/>
    </cofactor>
</comment>
<keyword evidence="5" id="KW-0408">Iron</keyword>
<dbReference type="SFLD" id="SFLDF00299">
    <property type="entry name" value="anaerobic_ribonucleoside-triph"/>
    <property type="match status" value="1"/>
</dbReference>
<protein>
    <recommendedName>
        <fullName evidence="7">Anaerobic ribonucleoside-triphosphate reductase-activating protein</fullName>
        <ecNumber evidence="7">1.97.1.-</ecNumber>
    </recommendedName>
</protein>
<dbReference type="SFLD" id="SFLDG01066">
    <property type="entry name" value="organic_radical-activating_enz"/>
    <property type="match status" value="1"/>
</dbReference>
<proteinExistence type="inferred from homology"/>
<keyword evidence="2" id="KW-0004">4Fe-4S</keyword>
<evidence type="ECO:0000256" key="1">
    <source>
        <dbReference type="ARBA" id="ARBA00001966"/>
    </source>
</evidence>
<comment type="function">
    <text evidence="7">Activation of anaerobic ribonucleoside-triphosphate reductase under anaerobic conditions by generation of an organic free radical, using S-adenosylmethionine and reduced flavodoxin as cosubstrates to produce 5'-deoxy-adenosine.</text>
</comment>
<reference evidence="8" key="1">
    <citation type="journal article" date="2020" name="mSystems">
        <title>Genome- and Community-Level Interaction Insights into Carbon Utilization and Element Cycling Functions of Hydrothermarchaeota in Hydrothermal Sediment.</title>
        <authorList>
            <person name="Zhou Z."/>
            <person name="Liu Y."/>
            <person name="Xu W."/>
            <person name="Pan J."/>
            <person name="Luo Z.H."/>
            <person name="Li M."/>
        </authorList>
    </citation>
    <scope>NUCLEOTIDE SEQUENCE [LARGE SCALE GENOMIC DNA]</scope>
    <source>
        <strain evidence="8">SpSt-573</strain>
    </source>
</reference>
<dbReference type="GO" id="GO:0051539">
    <property type="term" value="F:4 iron, 4 sulfur cluster binding"/>
    <property type="evidence" value="ECO:0007669"/>
    <property type="project" value="UniProtKB-KW"/>
</dbReference>
<dbReference type="Pfam" id="PF13353">
    <property type="entry name" value="Fer4_12"/>
    <property type="match status" value="1"/>
</dbReference>
<dbReference type="InterPro" id="IPR058240">
    <property type="entry name" value="rSAM_sf"/>
</dbReference>
<accession>A0A7C4KI27</accession>
<keyword evidence="4" id="KW-0479">Metal-binding</keyword>
<dbReference type="Gene3D" id="3.20.20.70">
    <property type="entry name" value="Aldolase class I"/>
    <property type="match status" value="1"/>
</dbReference>
<sequence>MDNYEKGGASLRLHAMLPSSQANGPGLRWVLWLQGCNLACPGCFNPETHPFNAGQRVEISSLAKSILERQDQIEGLSVSGGEPFYQAHALAIFLEMIRQQSQLSVLIFTGFSLSELSSIPAAPRVLEMTDVLIAGRYIQSRRVASGLIGSDNKKIHLLTNRYSQEDILSSFEAEVHIQTDGGILLTGIDPLQW</sequence>
<dbReference type="PIRSF" id="PIRSF000368">
    <property type="entry name" value="NrdG"/>
    <property type="match status" value="1"/>
</dbReference>
<evidence type="ECO:0000256" key="2">
    <source>
        <dbReference type="ARBA" id="ARBA00022485"/>
    </source>
</evidence>
<evidence type="ECO:0000313" key="8">
    <source>
        <dbReference type="EMBL" id="HGS21017.1"/>
    </source>
</evidence>
<dbReference type="GO" id="GO:0043365">
    <property type="term" value="F:[formate-C-acetyltransferase]-activating enzyme activity"/>
    <property type="evidence" value="ECO:0007669"/>
    <property type="project" value="InterPro"/>
</dbReference>
<dbReference type="CDD" id="cd01335">
    <property type="entry name" value="Radical_SAM"/>
    <property type="match status" value="1"/>
</dbReference>
<evidence type="ECO:0000256" key="5">
    <source>
        <dbReference type="ARBA" id="ARBA00023004"/>
    </source>
</evidence>
<dbReference type="PANTHER" id="PTHR30352:SF2">
    <property type="entry name" value="ANAEROBIC RIBONUCLEOSIDE-TRIPHOSPHATE REDUCTASE-ACTIVATING PROTEIN"/>
    <property type="match status" value="1"/>
</dbReference>
<dbReference type="GO" id="GO:0004748">
    <property type="term" value="F:ribonucleoside-diphosphate reductase activity, thioredoxin disulfide as acceptor"/>
    <property type="evidence" value="ECO:0007669"/>
    <property type="project" value="TreeGrafter"/>
</dbReference>
<dbReference type="InterPro" id="IPR007197">
    <property type="entry name" value="rSAM"/>
</dbReference>
<evidence type="ECO:0000256" key="4">
    <source>
        <dbReference type="ARBA" id="ARBA00022723"/>
    </source>
</evidence>
<dbReference type="PANTHER" id="PTHR30352">
    <property type="entry name" value="PYRUVATE FORMATE-LYASE-ACTIVATING ENZYME"/>
    <property type="match status" value="1"/>
</dbReference>
<comment type="similarity">
    <text evidence="7">Belongs to the organic radical-activating enzymes family.</text>
</comment>